<dbReference type="AlphaFoldDB" id="A0AAV2LT99"/>
<reference evidence="2 3" key="1">
    <citation type="submission" date="2024-04" db="EMBL/GenBank/DDBJ databases">
        <authorList>
            <person name="Waldvogel A.-M."/>
            <person name="Schoenle A."/>
        </authorList>
    </citation>
    <scope>NUCLEOTIDE SEQUENCE [LARGE SCALE GENOMIC DNA]</scope>
</reference>
<accession>A0AAV2LT99</accession>
<feature type="region of interest" description="Disordered" evidence="1">
    <location>
        <begin position="1"/>
        <end position="23"/>
    </location>
</feature>
<dbReference type="Proteomes" id="UP001497482">
    <property type="component" value="Chromosome 4"/>
</dbReference>
<protein>
    <submittedName>
        <fullName evidence="2">Uncharacterized protein</fullName>
    </submittedName>
</protein>
<organism evidence="2 3">
    <name type="scientific">Knipowitschia caucasica</name>
    <name type="common">Caucasian dwarf goby</name>
    <name type="synonym">Pomatoschistus caucasicus</name>
    <dbReference type="NCBI Taxonomy" id="637954"/>
    <lineage>
        <taxon>Eukaryota</taxon>
        <taxon>Metazoa</taxon>
        <taxon>Chordata</taxon>
        <taxon>Craniata</taxon>
        <taxon>Vertebrata</taxon>
        <taxon>Euteleostomi</taxon>
        <taxon>Actinopterygii</taxon>
        <taxon>Neopterygii</taxon>
        <taxon>Teleostei</taxon>
        <taxon>Neoteleostei</taxon>
        <taxon>Acanthomorphata</taxon>
        <taxon>Gobiaria</taxon>
        <taxon>Gobiiformes</taxon>
        <taxon>Gobioidei</taxon>
        <taxon>Gobiidae</taxon>
        <taxon>Gobiinae</taxon>
        <taxon>Knipowitschia</taxon>
    </lineage>
</organism>
<name>A0AAV2LT99_KNICA</name>
<gene>
    <name evidence="2" type="ORF">KC01_LOCUS31312</name>
</gene>
<evidence type="ECO:0000256" key="1">
    <source>
        <dbReference type="SAM" id="MobiDB-lite"/>
    </source>
</evidence>
<sequence>MLSRAVRPSPSSSSENGARREEPLWPRTSAPLCRCATRLTLGSSGIIAMCPFSCGELNHIQPIAKQRAMTGRFRGTAPCYELR</sequence>
<keyword evidence="3" id="KW-1185">Reference proteome</keyword>
<proteinExistence type="predicted"/>
<dbReference type="EMBL" id="OZ035826">
    <property type="protein sequence ID" value="CAL1603660.1"/>
    <property type="molecule type" value="Genomic_DNA"/>
</dbReference>
<evidence type="ECO:0000313" key="3">
    <source>
        <dbReference type="Proteomes" id="UP001497482"/>
    </source>
</evidence>
<evidence type="ECO:0000313" key="2">
    <source>
        <dbReference type="EMBL" id="CAL1603660.1"/>
    </source>
</evidence>